<name>A0A7R8ZS87_9CRUS</name>
<dbReference type="OrthoDB" id="5979691at2759"/>
<protein>
    <submittedName>
        <fullName evidence="3">Uncharacterized protein</fullName>
    </submittedName>
</protein>
<keyword evidence="1" id="KW-1015">Disulfide bond</keyword>
<dbReference type="GO" id="GO:0004252">
    <property type="term" value="F:serine-type endopeptidase activity"/>
    <property type="evidence" value="ECO:0007669"/>
    <property type="project" value="InterPro"/>
</dbReference>
<comment type="similarity">
    <text evidence="2">Belongs to the peptidase S1 family. CLIP subfamily.</text>
</comment>
<dbReference type="InterPro" id="IPR001254">
    <property type="entry name" value="Trypsin_dom"/>
</dbReference>
<organism evidence="3">
    <name type="scientific">Cyprideis torosa</name>
    <dbReference type="NCBI Taxonomy" id="163714"/>
    <lineage>
        <taxon>Eukaryota</taxon>
        <taxon>Metazoa</taxon>
        <taxon>Ecdysozoa</taxon>
        <taxon>Arthropoda</taxon>
        <taxon>Crustacea</taxon>
        <taxon>Oligostraca</taxon>
        <taxon>Ostracoda</taxon>
        <taxon>Podocopa</taxon>
        <taxon>Podocopida</taxon>
        <taxon>Cytherocopina</taxon>
        <taxon>Cytheroidea</taxon>
        <taxon>Cytherideidae</taxon>
        <taxon>Cyprideis</taxon>
    </lineage>
</organism>
<evidence type="ECO:0000256" key="2">
    <source>
        <dbReference type="ARBA" id="ARBA00024195"/>
    </source>
</evidence>
<dbReference type="PROSITE" id="PS00135">
    <property type="entry name" value="TRYPSIN_SER"/>
    <property type="match status" value="1"/>
</dbReference>
<dbReference type="PANTHER" id="PTHR24256">
    <property type="entry name" value="TRYPTASE-RELATED"/>
    <property type="match status" value="1"/>
</dbReference>
<dbReference type="EMBL" id="OB669030">
    <property type="protein sequence ID" value="CAD7234538.1"/>
    <property type="molecule type" value="Genomic_DNA"/>
</dbReference>
<gene>
    <name evidence="3" type="ORF">CTOB1V02_LOCUS12354</name>
</gene>
<dbReference type="CDD" id="cd00190">
    <property type="entry name" value="Tryp_SPc"/>
    <property type="match status" value="1"/>
</dbReference>
<dbReference type="InterPro" id="IPR009003">
    <property type="entry name" value="Peptidase_S1_PA"/>
</dbReference>
<dbReference type="FunFam" id="2.40.10.10:FF:000002">
    <property type="entry name" value="Transmembrane protease serine"/>
    <property type="match status" value="1"/>
</dbReference>
<dbReference type="GO" id="GO:0006508">
    <property type="term" value="P:proteolysis"/>
    <property type="evidence" value="ECO:0007669"/>
    <property type="project" value="InterPro"/>
</dbReference>
<reference evidence="3" key="1">
    <citation type="submission" date="2020-11" db="EMBL/GenBank/DDBJ databases">
        <authorList>
            <person name="Tran Van P."/>
        </authorList>
    </citation>
    <scope>NUCLEOTIDE SEQUENCE</scope>
</reference>
<evidence type="ECO:0000256" key="1">
    <source>
        <dbReference type="ARBA" id="ARBA00023157"/>
    </source>
</evidence>
<dbReference type="PROSITE" id="PS50240">
    <property type="entry name" value="TRYPSIN_DOM"/>
    <property type="match status" value="1"/>
</dbReference>
<dbReference type="InterPro" id="IPR033116">
    <property type="entry name" value="TRYPSIN_SER"/>
</dbReference>
<sequence length="161" mass="17384">MVPAELAPAQLGSRVKINDVIRPACLPEREFEYTNGDTVKVIGWGITEVGGPKSTVLNEVEIPLVSAETCAASYSRVRNFPFRDSKLPAEIICAGGTDGKDSCNGDSGGPLFFDLSRGTGLNREYLLVGIVSTGVNCGTDIPAIYTRVEDYFHWILDKLSL</sequence>
<evidence type="ECO:0000313" key="3">
    <source>
        <dbReference type="EMBL" id="CAD7234538.1"/>
    </source>
</evidence>
<accession>A0A7R8ZS87</accession>
<dbReference type="SUPFAM" id="SSF50494">
    <property type="entry name" value="Trypsin-like serine proteases"/>
    <property type="match status" value="1"/>
</dbReference>
<dbReference type="InterPro" id="IPR043504">
    <property type="entry name" value="Peptidase_S1_PA_chymotrypsin"/>
</dbReference>
<dbReference type="SMART" id="SM00020">
    <property type="entry name" value="Tryp_SPc"/>
    <property type="match status" value="1"/>
</dbReference>
<proteinExistence type="inferred from homology"/>
<dbReference type="InterPro" id="IPR051487">
    <property type="entry name" value="Ser/Thr_Proteases_Immune/Dev"/>
</dbReference>
<dbReference type="Pfam" id="PF00089">
    <property type="entry name" value="Trypsin"/>
    <property type="match status" value="1"/>
</dbReference>
<dbReference type="AlphaFoldDB" id="A0A7R8ZS87"/>
<dbReference type="Gene3D" id="2.40.10.10">
    <property type="entry name" value="Trypsin-like serine proteases"/>
    <property type="match status" value="2"/>
</dbReference>